<keyword evidence="5" id="KW-0539">Nucleus</keyword>
<keyword evidence="9" id="KW-1185">Reference proteome</keyword>
<dbReference type="GeneID" id="123446879"/>
<reference evidence="8" key="2">
    <citation type="submission" date="2020-10" db="EMBL/GenBank/DDBJ databases">
        <authorList>
            <person name="Scholz U."/>
            <person name="Mascher M."/>
            <person name="Fiebig A."/>
        </authorList>
    </citation>
    <scope>NUCLEOTIDE SEQUENCE [LARGE SCALE GENOMIC DNA]</scope>
    <source>
        <strain evidence="8">cv. Morex</strain>
    </source>
</reference>
<comment type="subcellular location">
    <subcellularLocation>
        <location evidence="7">Cytoplasm</location>
        <location evidence="7">Cytosol</location>
    </subcellularLocation>
    <subcellularLocation>
        <location evidence="7">Nucleus</location>
    </subcellularLocation>
</comment>
<dbReference type="InterPro" id="IPR045871">
    <property type="entry name" value="AHP1-5/YPD1"/>
</dbReference>
<dbReference type="Gramene" id="HORVU.MOREX.r3.4HG0332510.1">
    <property type="protein sequence ID" value="HORVU.MOREX.r3.4HG0332510.1"/>
    <property type="gene ID" value="HORVU.MOREX.r3.4HG0332510"/>
</dbReference>
<dbReference type="GO" id="GO:0009927">
    <property type="term" value="F:histidine phosphotransfer kinase activity"/>
    <property type="evidence" value="ECO:0000318"/>
    <property type="project" value="GO_Central"/>
</dbReference>
<keyword evidence="3 7" id="KW-0932">Cytokinin signaling pathway</keyword>
<dbReference type="GO" id="GO:0009736">
    <property type="term" value="P:cytokinin-activated signaling pathway"/>
    <property type="evidence" value="ECO:0000318"/>
    <property type="project" value="GO_Central"/>
</dbReference>
<name>A0A8I6XE93_HORVV</name>
<evidence type="ECO:0000256" key="1">
    <source>
        <dbReference type="ARBA" id="ARBA00022490"/>
    </source>
</evidence>
<evidence type="ECO:0000256" key="7">
    <source>
        <dbReference type="RuleBase" id="RU369004"/>
    </source>
</evidence>
<dbReference type="SUPFAM" id="SSF47226">
    <property type="entry name" value="Histidine-containing phosphotransfer domain, HPT domain"/>
    <property type="match status" value="1"/>
</dbReference>
<dbReference type="GO" id="GO:0000160">
    <property type="term" value="P:phosphorelay signal transduction system"/>
    <property type="evidence" value="ECO:0000318"/>
    <property type="project" value="GO_Central"/>
</dbReference>
<dbReference type="Gramene" id="HORVU.MOREX.r2.4HG0277060.1">
    <property type="protein sequence ID" value="HORVU.MOREX.r2.4HG0277060.1"/>
    <property type="gene ID" value="HORVU.MOREX.r2.4HG0277060"/>
</dbReference>
<comment type="domain">
    <text evidence="7">Histidine-containing phosphotransfer domain (HPt) contains an active histidine that mediates the phosphotransfer.</text>
</comment>
<gene>
    <name evidence="8" type="primary">LOC123446879</name>
</gene>
<accession>A0A8I6XE93</accession>
<dbReference type="PANTHER" id="PTHR28242">
    <property type="entry name" value="PHOSPHORELAY INTERMEDIATE PROTEIN YPD1"/>
    <property type="match status" value="1"/>
</dbReference>
<evidence type="ECO:0000313" key="9">
    <source>
        <dbReference type="Proteomes" id="UP000011116"/>
    </source>
</evidence>
<evidence type="ECO:0000256" key="5">
    <source>
        <dbReference type="ARBA" id="ARBA00023242"/>
    </source>
</evidence>
<dbReference type="GO" id="GO:0005634">
    <property type="term" value="C:nucleus"/>
    <property type="evidence" value="ECO:0000318"/>
    <property type="project" value="GO_Central"/>
</dbReference>
<dbReference type="OrthoDB" id="591185at2759"/>
<dbReference type="KEGG" id="hvg:123446879"/>
<dbReference type="InterPro" id="IPR036641">
    <property type="entry name" value="HPT_dom_sf"/>
</dbReference>
<dbReference type="GO" id="GO:0005829">
    <property type="term" value="C:cytosol"/>
    <property type="evidence" value="ECO:0007669"/>
    <property type="project" value="UniProtKB-SubCell"/>
</dbReference>
<keyword evidence="2" id="KW-0716">Sensory transduction</keyword>
<organism evidence="8 9">
    <name type="scientific">Hordeum vulgare subsp. vulgare</name>
    <name type="common">Domesticated barley</name>
    <dbReference type="NCBI Taxonomy" id="112509"/>
    <lineage>
        <taxon>Eukaryota</taxon>
        <taxon>Viridiplantae</taxon>
        <taxon>Streptophyta</taxon>
        <taxon>Embryophyta</taxon>
        <taxon>Tracheophyta</taxon>
        <taxon>Spermatophyta</taxon>
        <taxon>Magnoliopsida</taxon>
        <taxon>Liliopsida</taxon>
        <taxon>Poales</taxon>
        <taxon>Poaceae</taxon>
        <taxon>BOP clade</taxon>
        <taxon>Pooideae</taxon>
        <taxon>Triticodae</taxon>
        <taxon>Triticeae</taxon>
        <taxon>Hordeinae</taxon>
        <taxon>Hordeum</taxon>
    </lineage>
</organism>
<dbReference type="EnsemblPlants" id="HORVU.MOREX.r3.4HG0332510.1">
    <property type="protein sequence ID" value="HORVU.MOREX.r3.4HG0332510.1"/>
    <property type="gene ID" value="HORVU.MOREX.r3.4HG0332510"/>
</dbReference>
<dbReference type="GO" id="GO:0005737">
    <property type="term" value="C:cytoplasm"/>
    <property type="evidence" value="ECO:0000318"/>
    <property type="project" value="GO_Central"/>
</dbReference>
<comment type="function">
    <text evidence="6">Functions as a two-component phosphorelay mediators between cytokinin sensor histidine kinases and response regulators (B-type ARRs). Plays an important role in propagating cytokinin signal transduction through the multistep His-to-Asp phosphorelay. Functions as a positive regulator of the cytokinin signaling pathway. May play a regulatory role in salt and drought tolerance during plant development.</text>
</comment>
<dbReference type="FunFam" id="1.20.120.160:FF:000001">
    <property type="entry name" value="Histidine-containing phosphotransfer protein 1"/>
    <property type="match status" value="1"/>
</dbReference>
<dbReference type="Proteomes" id="UP000011116">
    <property type="component" value="Chromosome 4H"/>
</dbReference>
<dbReference type="GO" id="GO:0080038">
    <property type="term" value="P:positive regulation of cytokinin-activated signaling pathway"/>
    <property type="evidence" value="ECO:0007669"/>
    <property type="project" value="UniProtKB-ARBA"/>
</dbReference>
<reference evidence="9" key="1">
    <citation type="journal article" date="2012" name="Nature">
        <title>A physical, genetic and functional sequence assembly of the barley genome.</title>
        <authorList>
            <consortium name="The International Barley Genome Sequencing Consortium"/>
            <person name="Mayer K.F."/>
            <person name="Waugh R."/>
            <person name="Brown J.W."/>
            <person name="Schulman A."/>
            <person name="Langridge P."/>
            <person name="Platzer M."/>
            <person name="Fincher G.B."/>
            <person name="Muehlbauer G.J."/>
            <person name="Sato K."/>
            <person name="Close T.J."/>
            <person name="Wise R.P."/>
            <person name="Stein N."/>
        </authorList>
    </citation>
    <scope>NUCLEOTIDE SEQUENCE [LARGE SCALE GENOMIC DNA]</scope>
    <source>
        <strain evidence="9">cv. Morex</strain>
    </source>
</reference>
<dbReference type="AlphaFoldDB" id="A0A8I6XE93"/>
<dbReference type="GO" id="GO:0043424">
    <property type="term" value="F:protein histidine kinase binding"/>
    <property type="evidence" value="ECO:0000318"/>
    <property type="project" value="GO_Central"/>
</dbReference>
<keyword evidence="4 7" id="KW-0902">Two-component regulatory system</keyword>
<evidence type="ECO:0000256" key="4">
    <source>
        <dbReference type="ARBA" id="ARBA00023012"/>
    </source>
</evidence>
<protein>
    <recommendedName>
        <fullName evidence="7">Histidine-containing phosphotransfer protein</fullName>
    </recommendedName>
</protein>
<reference evidence="8" key="3">
    <citation type="submission" date="2022-01" db="UniProtKB">
        <authorList>
            <consortium name="EnsemblPlants"/>
        </authorList>
    </citation>
    <scope>IDENTIFICATION</scope>
    <source>
        <strain evidence="8">subsp. vulgare</strain>
    </source>
</reference>
<dbReference type="RefSeq" id="XP_044979354.1">
    <property type="nucleotide sequence ID" value="XM_045123419.1"/>
</dbReference>
<keyword evidence="1" id="KW-0963">Cytoplasm</keyword>
<evidence type="ECO:0000256" key="2">
    <source>
        <dbReference type="ARBA" id="ARBA00022606"/>
    </source>
</evidence>
<proteinExistence type="predicted"/>
<dbReference type="PANTHER" id="PTHR28242:SF67">
    <property type="entry name" value="HISTIDINE-CONTAINING PHOSPHOTRANSFER PROTEIN"/>
    <property type="match status" value="1"/>
</dbReference>
<dbReference type="SMR" id="A0A8I6XE93"/>
<evidence type="ECO:0000313" key="8">
    <source>
        <dbReference type="EnsemblPlants" id="HORVU.MOREX.r3.4HG0332510.1"/>
    </source>
</evidence>
<sequence length="152" mass="17063">MALVSLKARLNTLLAIMYASGTLDKQFRRLRSMEEDGSAPPGFVADAVSLFIRDADRILTDIAGLMKQPVVDVDEVDALVRRLQGSCSSIGAKKLNVSCTYFRRFYEAKCKGCLFALAVLRNEFYDVRNKFQTMMHLEQQIEACSPKLSDNN</sequence>
<dbReference type="Gene3D" id="1.20.120.160">
    <property type="entry name" value="HPT domain"/>
    <property type="match status" value="1"/>
</dbReference>
<evidence type="ECO:0000256" key="6">
    <source>
        <dbReference type="ARBA" id="ARBA00057097"/>
    </source>
</evidence>
<evidence type="ECO:0000256" key="3">
    <source>
        <dbReference type="ARBA" id="ARBA00022864"/>
    </source>
</evidence>